<evidence type="ECO:0000313" key="11">
    <source>
        <dbReference type="Proteomes" id="UP000063964"/>
    </source>
</evidence>
<dbReference type="EMBL" id="CP014230">
    <property type="protein sequence ID" value="AMD94122.1"/>
    <property type="molecule type" value="Genomic_DNA"/>
</dbReference>
<dbReference type="EMBL" id="CP014230">
    <property type="protein sequence ID" value="AMD92094.1"/>
    <property type="molecule type" value="Genomic_DNA"/>
</dbReference>
<sequence>MKNKYAKRSRISEAKVRQIVKLFAVDLNALQIAEIAGVNRNTANRYLAAFRERIARFCEAESPVQGEVEVDESYFGARRVKGVRGRGAKGKTIVFGLFKREGRVYTEIVPDCSKITLQGIIRGRVKLESIIHSDGWRGYDGLVDLGYQKHFRVEHGNNEFANKNSHINGIESFWAFAKTRLVRFRGLPKHTFYFHLKECEFRFNHRNEDSYKLLLKMLRENPLS</sequence>
<dbReference type="Proteomes" id="UP000063964">
    <property type="component" value="Chromosome"/>
</dbReference>
<keyword evidence="11" id="KW-1185">Reference proteome</keyword>
<name>A0A0X8JP70_9BACT</name>
<evidence type="ECO:0000313" key="2">
    <source>
        <dbReference type="EMBL" id="AMD92094.1"/>
    </source>
</evidence>
<dbReference type="KEGG" id="doa:AXF15_04905"/>
<dbReference type="KEGG" id="doa:AXF15_12605"/>
<protein>
    <submittedName>
        <fullName evidence="3">Transposase</fullName>
    </submittedName>
</protein>
<dbReference type="KEGG" id="doa:AXF15_08680"/>
<dbReference type="EMBL" id="CP014230">
    <property type="protein sequence ID" value="AMD94008.1"/>
    <property type="molecule type" value="Genomic_DNA"/>
</dbReference>
<evidence type="ECO:0000313" key="6">
    <source>
        <dbReference type="EMBL" id="AMD92573.1"/>
    </source>
</evidence>
<dbReference type="PANTHER" id="PTHR47163">
    <property type="entry name" value="DDE_TNP_IS1595 DOMAIN-CONTAINING PROTEIN"/>
    <property type="match status" value="1"/>
</dbReference>
<evidence type="ECO:0000313" key="10">
    <source>
        <dbReference type="EMBL" id="AMD94122.1"/>
    </source>
</evidence>
<evidence type="ECO:0000313" key="8">
    <source>
        <dbReference type="EMBL" id="AMD94008.1"/>
    </source>
</evidence>
<accession>A0A0X8JP70</accession>
<dbReference type="KEGG" id="doa:AXF15_05150"/>
<evidence type="ECO:0000313" key="7">
    <source>
        <dbReference type="EMBL" id="AMD93165.1"/>
    </source>
</evidence>
<dbReference type="AlphaFoldDB" id="A0A0X8JP70"/>
<dbReference type="EMBL" id="CP014230">
    <property type="protein sequence ID" value="AMD92573.1"/>
    <property type="molecule type" value="Genomic_DNA"/>
</dbReference>
<dbReference type="EMBL" id="CP014230">
    <property type="protein sequence ID" value="AMD92347.1"/>
    <property type="molecule type" value="Genomic_DNA"/>
</dbReference>
<dbReference type="EMBL" id="CP014230">
    <property type="protein sequence ID" value="AMD94054.1"/>
    <property type="molecule type" value="Genomic_DNA"/>
</dbReference>
<gene>
    <name evidence="2" type="ORF">AXF15_02550</name>
    <name evidence="3" type="ORF">AXF15_03970</name>
    <name evidence="8" type="ORF">AXF15_04890</name>
    <name evidence="4" type="ORF">AXF15_04905</name>
    <name evidence="5" type="ORF">AXF15_05150</name>
    <name evidence="6" type="ORF">AXF15_05235</name>
    <name evidence="9" type="ORF">AXF15_07705</name>
    <name evidence="7" type="ORF">AXF15_08680</name>
    <name evidence="10" type="ORF">AXF15_12605</name>
</gene>
<dbReference type="SMART" id="SM01126">
    <property type="entry name" value="DDE_Tnp_IS1595"/>
    <property type="match status" value="1"/>
</dbReference>
<feature type="domain" description="ISXO2-like transposase" evidence="1">
    <location>
        <begin position="63"/>
        <end position="204"/>
    </location>
</feature>
<evidence type="ECO:0000313" key="4">
    <source>
        <dbReference type="EMBL" id="AMD92515.1"/>
    </source>
</evidence>
<dbReference type="Pfam" id="PF12762">
    <property type="entry name" value="DDE_Tnp_IS1595"/>
    <property type="match status" value="1"/>
</dbReference>
<dbReference type="KEGG" id="doa:AXF15_03970"/>
<evidence type="ECO:0000259" key="1">
    <source>
        <dbReference type="SMART" id="SM01126"/>
    </source>
</evidence>
<evidence type="ECO:0000313" key="9">
    <source>
        <dbReference type="EMBL" id="AMD94054.1"/>
    </source>
</evidence>
<evidence type="ECO:0000313" key="5">
    <source>
        <dbReference type="EMBL" id="AMD92558.1"/>
    </source>
</evidence>
<dbReference type="KEGG" id="doa:AXF15_05235"/>
<dbReference type="PANTHER" id="PTHR47163:SF2">
    <property type="entry name" value="SI:DKEY-17M8.2"/>
    <property type="match status" value="1"/>
</dbReference>
<evidence type="ECO:0000313" key="3">
    <source>
        <dbReference type="EMBL" id="AMD92347.1"/>
    </source>
</evidence>
<proteinExistence type="predicted"/>
<reference evidence="11" key="1">
    <citation type="submission" date="2016-02" db="EMBL/GenBank/DDBJ databases">
        <authorList>
            <person name="Holder M.E."/>
            <person name="Ajami N.J."/>
            <person name="Petrosino J.F."/>
        </authorList>
    </citation>
    <scope>NUCLEOTIDE SEQUENCE [LARGE SCALE GENOMIC DNA]</scope>
    <source>
        <strain evidence="11">DSM 12838</strain>
    </source>
</reference>
<dbReference type="EMBL" id="CP014230">
    <property type="protein sequence ID" value="AMD92515.1"/>
    <property type="molecule type" value="Genomic_DNA"/>
</dbReference>
<organism evidence="3 11">
    <name type="scientific">Desulfomicrobium orale DSM 12838</name>
    <dbReference type="NCBI Taxonomy" id="888061"/>
    <lineage>
        <taxon>Bacteria</taxon>
        <taxon>Pseudomonadati</taxon>
        <taxon>Thermodesulfobacteriota</taxon>
        <taxon>Desulfovibrionia</taxon>
        <taxon>Desulfovibrionales</taxon>
        <taxon>Desulfomicrobiaceae</taxon>
        <taxon>Desulfomicrobium</taxon>
    </lineage>
</organism>
<dbReference type="KEGG" id="doa:AXF15_02550"/>
<dbReference type="KEGG" id="doa:AXF15_04890"/>
<dbReference type="NCBIfam" id="NF033547">
    <property type="entry name" value="transpos_IS1595"/>
    <property type="match status" value="1"/>
</dbReference>
<dbReference type="KEGG" id="doa:AXF15_07705"/>
<dbReference type="InterPro" id="IPR024445">
    <property type="entry name" value="Tnp_ISXO2-like"/>
</dbReference>
<dbReference type="EMBL" id="CP014230">
    <property type="protein sequence ID" value="AMD93165.1"/>
    <property type="molecule type" value="Genomic_DNA"/>
</dbReference>
<dbReference type="EMBL" id="CP014230">
    <property type="protein sequence ID" value="AMD92558.1"/>
    <property type="molecule type" value="Genomic_DNA"/>
</dbReference>
<dbReference type="OrthoDB" id="9783459at2"/>
<reference evidence="3" key="2">
    <citation type="submission" date="2016-02" db="EMBL/GenBank/DDBJ databases">
        <authorList>
            <person name="Wen L."/>
            <person name="He K."/>
            <person name="Yang H."/>
        </authorList>
    </citation>
    <scope>NUCLEOTIDE SEQUENCE [LARGE SCALE GENOMIC DNA]</scope>
    <source>
        <strain evidence="3">DSM 12838</strain>
    </source>
</reference>
<dbReference type="InterPro" id="IPR053164">
    <property type="entry name" value="IS1016-like_transposase"/>
</dbReference>
<dbReference type="RefSeq" id="WP_066602895.1">
    <property type="nucleotide sequence ID" value="NZ_CP014230.1"/>
</dbReference>